<dbReference type="EMBL" id="PKSL01000063">
    <property type="protein sequence ID" value="POW08565.1"/>
    <property type="molecule type" value="Genomic_DNA"/>
</dbReference>
<name>A0A2S4VGG8_9BASI</name>
<evidence type="ECO:0000313" key="1">
    <source>
        <dbReference type="EMBL" id="POW08565.1"/>
    </source>
</evidence>
<accession>A0A2S4VGG8</accession>
<dbReference type="Proteomes" id="UP000239156">
    <property type="component" value="Unassembled WGS sequence"/>
</dbReference>
<comment type="caution">
    <text evidence="1">The sequence shown here is derived from an EMBL/GenBank/DDBJ whole genome shotgun (WGS) entry which is preliminary data.</text>
</comment>
<organism evidence="1 2">
    <name type="scientific">Puccinia striiformis</name>
    <dbReference type="NCBI Taxonomy" id="27350"/>
    <lineage>
        <taxon>Eukaryota</taxon>
        <taxon>Fungi</taxon>
        <taxon>Dikarya</taxon>
        <taxon>Basidiomycota</taxon>
        <taxon>Pucciniomycotina</taxon>
        <taxon>Pucciniomycetes</taxon>
        <taxon>Pucciniales</taxon>
        <taxon>Pucciniaceae</taxon>
        <taxon>Puccinia</taxon>
    </lineage>
</organism>
<dbReference type="AlphaFoldDB" id="A0A2S4VGG8"/>
<evidence type="ECO:0000313" key="2">
    <source>
        <dbReference type="Proteomes" id="UP000239156"/>
    </source>
</evidence>
<protein>
    <submittedName>
        <fullName evidence="1">Uncharacterized protein</fullName>
    </submittedName>
</protein>
<reference evidence="1" key="1">
    <citation type="submission" date="2017-12" db="EMBL/GenBank/DDBJ databases">
        <title>Gene loss provides genomic basis for host adaptation in cereal stripe rust fungi.</title>
        <authorList>
            <person name="Xia C."/>
        </authorList>
    </citation>
    <scope>NUCLEOTIDE SEQUENCE [LARGE SCALE GENOMIC DNA]</scope>
    <source>
        <strain evidence="1">93-210</strain>
    </source>
</reference>
<dbReference type="VEuPathDB" id="FungiDB:PSTT_07435"/>
<proteinExistence type="predicted"/>
<sequence>MKKWSKFVNYFMPSPQTKSLPGSSLCTS</sequence>
<keyword evidence="2" id="KW-1185">Reference proteome</keyword>
<gene>
    <name evidence="1" type="ORF">PSTT_07435</name>
</gene>